<feature type="transmembrane region" description="Helical" evidence="9">
    <location>
        <begin position="198"/>
        <end position="218"/>
    </location>
</feature>
<feature type="transmembrane region" description="Helical" evidence="9">
    <location>
        <begin position="46"/>
        <end position="63"/>
    </location>
</feature>
<accession>A0A450T287</accession>
<evidence type="ECO:0000256" key="4">
    <source>
        <dbReference type="ARBA" id="ARBA00022692"/>
    </source>
</evidence>
<feature type="transmembrane region" description="Helical" evidence="9">
    <location>
        <begin position="12"/>
        <end position="34"/>
    </location>
</feature>
<evidence type="ECO:0000256" key="5">
    <source>
        <dbReference type="ARBA" id="ARBA00022970"/>
    </source>
</evidence>
<evidence type="ECO:0000256" key="7">
    <source>
        <dbReference type="ARBA" id="ARBA00023136"/>
    </source>
</evidence>
<protein>
    <submittedName>
        <fullName evidence="11">Amino acid/amide ABC transporter membrane protein 1, HAAT family</fullName>
    </submittedName>
</protein>
<dbReference type="Pfam" id="PF02653">
    <property type="entry name" value="BPD_transp_2"/>
    <property type="match status" value="1"/>
</dbReference>
<dbReference type="PANTHER" id="PTHR11795:SF445">
    <property type="entry name" value="AMINO ACID ABC TRANSPORTER PERMEASE PROTEIN"/>
    <property type="match status" value="1"/>
</dbReference>
<keyword evidence="7 9" id="KW-0472">Membrane</keyword>
<dbReference type="EMBL" id="CAADFD010000056">
    <property type="protein sequence ID" value="VFJ60385.1"/>
    <property type="molecule type" value="Genomic_DNA"/>
</dbReference>
<dbReference type="GO" id="GO:0022857">
    <property type="term" value="F:transmembrane transporter activity"/>
    <property type="evidence" value="ECO:0007669"/>
    <property type="project" value="InterPro"/>
</dbReference>
<feature type="transmembrane region" description="Helical" evidence="9">
    <location>
        <begin position="230"/>
        <end position="252"/>
    </location>
</feature>
<dbReference type="CDD" id="cd06582">
    <property type="entry name" value="TM_PBP1_LivH_like"/>
    <property type="match status" value="1"/>
</dbReference>
<dbReference type="PANTHER" id="PTHR11795">
    <property type="entry name" value="BRANCHED-CHAIN AMINO ACID TRANSPORT SYSTEM PERMEASE PROTEIN LIVH"/>
    <property type="match status" value="1"/>
</dbReference>
<feature type="transmembrane region" description="Helical" evidence="9">
    <location>
        <begin position="69"/>
        <end position="90"/>
    </location>
</feature>
<evidence type="ECO:0000313" key="10">
    <source>
        <dbReference type="EMBL" id="VFJ43197.1"/>
    </source>
</evidence>
<dbReference type="InterPro" id="IPR001851">
    <property type="entry name" value="ABC_transp_permease"/>
</dbReference>
<evidence type="ECO:0000313" key="11">
    <source>
        <dbReference type="EMBL" id="VFJ60385.1"/>
    </source>
</evidence>
<reference evidence="11" key="1">
    <citation type="submission" date="2019-02" db="EMBL/GenBank/DDBJ databases">
        <authorList>
            <person name="Gruber-Vodicka R. H."/>
            <person name="Seah K. B. B."/>
        </authorList>
    </citation>
    <scope>NUCLEOTIDE SEQUENCE</scope>
    <source>
        <strain evidence="11">BECK_BZ106</strain>
        <strain evidence="10">BECK_BZ15</strain>
    </source>
</reference>
<evidence type="ECO:0000256" key="6">
    <source>
        <dbReference type="ARBA" id="ARBA00022989"/>
    </source>
</evidence>
<comment type="subcellular location">
    <subcellularLocation>
        <location evidence="1">Cell inner membrane</location>
        <topology evidence="1">Multi-pass membrane protein</topology>
    </subcellularLocation>
</comment>
<feature type="transmembrane region" description="Helical" evidence="9">
    <location>
        <begin position="102"/>
        <end position="120"/>
    </location>
</feature>
<feature type="transmembrane region" description="Helical" evidence="9">
    <location>
        <begin position="258"/>
        <end position="282"/>
    </location>
</feature>
<evidence type="ECO:0000256" key="8">
    <source>
        <dbReference type="ARBA" id="ARBA00037998"/>
    </source>
</evidence>
<keyword evidence="4 9" id="KW-0812">Transmembrane</keyword>
<evidence type="ECO:0000256" key="1">
    <source>
        <dbReference type="ARBA" id="ARBA00004429"/>
    </source>
</evidence>
<evidence type="ECO:0000256" key="9">
    <source>
        <dbReference type="SAM" id="Phobius"/>
    </source>
</evidence>
<keyword evidence="2" id="KW-0813">Transport</keyword>
<keyword evidence="5" id="KW-0029">Amino-acid transport</keyword>
<gene>
    <name evidence="10" type="ORF">BECKFW1821A_GA0114235_100332</name>
    <name evidence="11" type="ORF">BECKFW1821B_GA0114236_10566</name>
</gene>
<comment type="similarity">
    <text evidence="8">Belongs to the binding-protein-dependent transport system permease family. LivHM subfamily.</text>
</comment>
<name>A0A450T287_9GAMM</name>
<keyword evidence="3" id="KW-1003">Cell membrane</keyword>
<sequence length="294" mass="31643">MELLEEFLFLSQLLISGILAGALYGLIACGLNLVFGVMRVINVAHAELMLIGSYLAYVLYTFIGLHPLISLILIPPILFGFGWFLQRLLIERVVGQHELSSLILTYGLSIVLMNLGLVIFSSDFKSIPVLQGSIMILDTIIIPKPRGIAGLITIIITLGVYLFLKETRSGKAIRAVSEHPHVAAICGINVVRTRMLTFGISTAMAGTAGIMLTTIYSFSPEMGAEFILKCFAIIIIGGMGSFTGAFAGSILLGVAEAFVAGFIATQWSEVVAYTLLVLVLLIRPTGLRGIAHAR</sequence>
<dbReference type="AlphaFoldDB" id="A0A450T287"/>
<organism evidence="11">
    <name type="scientific">Candidatus Kentrum sp. FW</name>
    <dbReference type="NCBI Taxonomy" id="2126338"/>
    <lineage>
        <taxon>Bacteria</taxon>
        <taxon>Pseudomonadati</taxon>
        <taxon>Pseudomonadota</taxon>
        <taxon>Gammaproteobacteria</taxon>
        <taxon>Candidatus Kentrum</taxon>
    </lineage>
</organism>
<dbReference type="GO" id="GO:0005886">
    <property type="term" value="C:plasma membrane"/>
    <property type="evidence" value="ECO:0007669"/>
    <property type="project" value="UniProtKB-SubCell"/>
</dbReference>
<dbReference type="InterPro" id="IPR052157">
    <property type="entry name" value="BCAA_transport_permease"/>
</dbReference>
<dbReference type="EMBL" id="CAADEW010000003">
    <property type="protein sequence ID" value="VFJ43197.1"/>
    <property type="molecule type" value="Genomic_DNA"/>
</dbReference>
<keyword evidence="6 9" id="KW-1133">Transmembrane helix</keyword>
<proteinExistence type="inferred from homology"/>
<evidence type="ECO:0000256" key="3">
    <source>
        <dbReference type="ARBA" id="ARBA00022475"/>
    </source>
</evidence>
<feature type="transmembrane region" description="Helical" evidence="9">
    <location>
        <begin position="147"/>
        <end position="164"/>
    </location>
</feature>
<evidence type="ECO:0000256" key="2">
    <source>
        <dbReference type="ARBA" id="ARBA00022448"/>
    </source>
</evidence>
<dbReference type="GO" id="GO:0006865">
    <property type="term" value="P:amino acid transport"/>
    <property type="evidence" value="ECO:0007669"/>
    <property type="project" value="UniProtKB-KW"/>
</dbReference>